<dbReference type="RefSeq" id="WP_096053463.1">
    <property type="nucleotide sequence ID" value="NZ_CP023315.3"/>
</dbReference>
<dbReference type="Proteomes" id="UP000217311">
    <property type="component" value="Chromosome"/>
</dbReference>
<organism evidence="2 3">
    <name type="scientific">Caulobacter vibrioides</name>
    <name type="common">Caulobacter crescentus</name>
    <dbReference type="NCBI Taxonomy" id="155892"/>
    <lineage>
        <taxon>Bacteria</taxon>
        <taxon>Pseudomonadati</taxon>
        <taxon>Pseudomonadota</taxon>
        <taxon>Alphaproteobacteria</taxon>
        <taxon>Caulobacterales</taxon>
        <taxon>Caulobacteraceae</taxon>
        <taxon>Caulobacter</taxon>
    </lineage>
</organism>
<dbReference type="AlphaFoldDB" id="A0A290N329"/>
<protein>
    <recommendedName>
        <fullName evidence="1">DUF6950 domain-containing protein</fullName>
    </recommendedName>
</protein>
<accession>A0A290N329</accession>
<reference evidence="3" key="1">
    <citation type="submission" date="2017-09" db="EMBL/GenBank/DDBJ databases">
        <title>Genome evolution observed in wild isolates of Caulobacter crescentus.</title>
        <authorList>
            <person name="Ely B."/>
            <person name="Wilson K."/>
            <person name="Scott D."/>
        </authorList>
    </citation>
    <scope>NUCLEOTIDE SEQUENCE [LARGE SCALE GENOMIC DNA]</scope>
    <source>
        <strain evidence="3">CB13b1a</strain>
    </source>
</reference>
<name>A0A290N329_CAUVI</name>
<gene>
    <name evidence="2" type="ORF">CA606_18235</name>
</gene>
<evidence type="ECO:0000313" key="2">
    <source>
        <dbReference type="EMBL" id="ATC34113.1"/>
    </source>
</evidence>
<feature type="domain" description="DUF6950" evidence="1">
    <location>
        <begin position="6"/>
        <end position="129"/>
    </location>
</feature>
<dbReference type="EMBL" id="CP023315">
    <property type="protein sequence ID" value="ATC34113.1"/>
    <property type="molecule type" value="Genomic_DNA"/>
</dbReference>
<evidence type="ECO:0000259" key="1">
    <source>
        <dbReference type="Pfam" id="PF22262"/>
    </source>
</evidence>
<dbReference type="Pfam" id="PF22262">
    <property type="entry name" value="DUF6950"/>
    <property type="match status" value="1"/>
</dbReference>
<sequence>MVRDYEALHLFVASHMRTPFAWGEHDCVTFAAGAVQALTGEDPLAVYRGQWRSAAEATRLIASLGGLEAAVGAVLTPVAPGHAQRGDVAGWRDLEGRLQLAIVEGDTLVGPGERGQERLPRSAMVLAWSAG</sequence>
<proteinExistence type="predicted"/>
<evidence type="ECO:0000313" key="3">
    <source>
        <dbReference type="Proteomes" id="UP000217311"/>
    </source>
</evidence>
<dbReference type="InterPro" id="IPR053802">
    <property type="entry name" value="DUF6950"/>
</dbReference>